<dbReference type="GO" id="GO:0004130">
    <property type="term" value="F:cytochrome-c peroxidase activity"/>
    <property type="evidence" value="ECO:0007669"/>
    <property type="project" value="TreeGrafter"/>
</dbReference>
<dbReference type="Pfam" id="PF06537">
    <property type="entry name" value="DHOR"/>
    <property type="match status" value="1"/>
</dbReference>
<protein>
    <recommendedName>
        <fullName evidence="5">Cytochrome c domain-containing protein</fullName>
    </recommendedName>
</protein>
<organism evidence="6 7">
    <name type="scientific">Microvirga thermotolerans</name>
    <dbReference type="NCBI Taxonomy" id="2651334"/>
    <lineage>
        <taxon>Bacteria</taxon>
        <taxon>Pseudomonadati</taxon>
        <taxon>Pseudomonadota</taxon>
        <taxon>Alphaproteobacteria</taxon>
        <taxon>Hyphomicrobiales</taxon>
        <taxon>Methylobacteriaceae</taxon>
        <taxon>Microvirga</taxon>
    </lineage>
</organism>
<gene>
    <name evidence="6" type="ORF">GDR74_11240</name>
</gene>
<dbReference type="AlphaFoldDB" id="A0A5P9JYN7"/>
<keyword evidence="2 4" id="KW-0479">Metal-binding</keyword>
<dbReference type="GO" id="GO:0009055">
    <property type="term" value="F:electron transfer activity"/>
    <property type="evidence" value="ECO:0007669"/>
    <property type="project" value="InterPro"/>
</dbReference>
<dbReference type="PROSITE" id="PS51007">
    <property type="entry name" value="CYTC"/>
    <property type="match status" value="2"/>
</dbReference>
<dbReference type="RefSeq" id="WP_152586398.1">
    <property type="nucleotide sequence ID" value="NZ_CP045423.1"/>
</dbReference>
<dbReference type="InterPro" id="IPR051395">
    <property type="entry name" value="Cytochrome_c_Peroxidase/MauG"/>
</dbReference>
<evidence type="ECO:0000256" key="3">
    <source>
        <dbReference type="ARBA" id="ARBA00023004"/>
    </source>
</evidence>
<dbReference type="KEGG" id="mico:GDR74_11240"/>
<dbReference type="InterPro" id="IPR036909">
    <property type="entry name" value="Cyt_c-like_dom_sf"/>
</dbReference>
<dbReference type="GO" id="GO:0046872">
    <property type="term" value="F:metal ion binding"/>
    <property type="evidence" value="ECO:0007669"/>
    <property type="project" value="UniProtKB-KW"/>
</dbReference>
<dbReference type="EMBL" id="CP045423">
    <property type="protein sequence ID" value="QFU16756.1"/>
    <property type="molecule type" value="Genomic_DNA"/>
</dbReference>
<dbReference type="SUPFAM" id="SSF46626">
    <property type="entry name" value="Cytochrome c"/>
    <property type="match status" value="1"/>
</dbReference>
<evidence type="ECO:0000256" key="1">
    <source>
        <dbReference type="ARBA" id="ARBA00022617"/>
    </source>
</evidence>
<evidence type="ECO:0000313" key="6">
    <source>
        <dbReference type="EMBL" id="QFU16756.1"/>
    </source>
</evidence>
<keyword evidence="1 4" id="KW-0349">Heme</keyword>
<dbReference type="Proteomes" id="UP000325614">
    <property type="component" value="Chromosome"/>
</dbReference>
<reference evidence="6 7" key="1">
    <citation type="submission" date="2019-10" db="EMBL/GenBank/DDBJ databases">
        <title>Isolation, Identification of Microvirga thermotolerans HR1, a novel thermophilic bacterium and Comparative Genomics of the genus Microvirga.</title>
        <authorList>
            <person name="Li J."/>
            <person name="Zhang W."/>
            <person name="Lin M."/>
            <person name="Wang J."/>
        </authorList>
    </citation>
    <scope>NUCLEOTIDE SEQUENCE [LARGE SCALE GENOMIC DNA]</scope>
    <source>
        <strain evidence="6 7">HR1</strain>
    </source>
</reference>
<evidence type="ECO:0000259" key="5">
    <source>
        <dbReference type="PROSITE" id="PS51007"/>
    </source>
</evidence>
<dbReference type="PANTHER" id="PTHR30600:SF4">
    <property type="entry name" value="CYTOCHROME C DOMAIN-CONTAINING PROTEIN"/>
    <property type="match status" value="1"/>
</dbReference>
<dbReference type="InterPro" id="IPR009056">
    <property type="entry name" value="Cyt_c-like_dom"/>
</dbReference>
<accession>A0A5P9JYN7</accession>
<dbReference type="GO" id="GO:0020037">
    <property type="term" value="F:heme binding"/>
    <property type="evidence" value="ECO:0007669"/>
    <property type="project" value="InterPro"/>
</dbReference>
<feature type="domain" description="Cytochrome c" evidence="5">
    <location>
        <begin position="277"/>
        <end position="398"/>
    </location>
</feature>
<proteinExistence type="predicted"/>
<keyword evidence="7" id="KW-1185">Reference proteome</keyword>
<evidence type="ECO:0000256" key="2">
    <source>
        <dbReference type="ARBA" id="ARBA00022723"/>
    </source>
</evidence>
<evidence type="ECO:0000313" key="7">
    <source>
        <dbReference type="Proteomes" id="UP000325614"/>
    </source>
</evidence>
<name>A0A5P9JYN7_9HYPH</name>
<sequence length="398" mass="41536">MGGHAPWRWALALLLLAPVSAQGLERGLDEVLGRALFRRAWVPAPSSTRANDGLGPLFNARSCAACHGGLERAPVPTDAAGTVTGDNLVLRFSDADGRPDPVYGRQMQTSAVAGVTPEGRLAVSGRDYRPADLAYGPLAPGTRTGALLAPSLGGLGELESVPDEALAAIAAENGRRDDGVRGRVRWVEDGQGRRRAGRFGWKASQPSLAAQVETAFALDLGLSTAGRPQPEGDCTPAQSACRAAPMGDRNGGPEISQDIVLRIAAYLASIEPAPGPEPDRRALAVFEKTGCAACHRASLPGKAGPVRAFTDLLLHDLGPGLDGGATEPGVASTEWRTPPLRGLSRTLTNGAGLLHDGRAATVEEAIALHGGEASSSRNRFMSLPEAEKRRLLDFLKSL</sequence>
<dbReference type="Gene3D" id="1.10.760.10">
    <property type="entry name" value="Cytochrome c-like domain"/>
    <property type="match status" value="1"/>
</dbReference>
<keyword evidence="3 4" id="KW-0408">Iron</keyword>
<evidence type="ECO:0000256" key="4">
    <source>
        <dbReference type="PROSITE-ProRule" id="PRU00433"/>
    </source>
</evidence>
<dbReference type="InterPro" id="IPR010538">
    <property type="entry name" value="DHOR"/>
</dbReference>
<feature type="domain" description="Cytochrome c" evidence="5">
    <location>
        <begin position="28"/>
        <end position="271"/>
    </location>
</feature>
<dbReference type="PANTHER" id="PTHR30600">
    <property type="entry name" value="CYTOCHROME C PEROXIDASE-RELATED"/>
    <property type="match status" value="1"/>
</dbReference>